<sequence length="58" mass="6679">MSQFAFTKDDETMCVRGSPIRSSLRVSSKQDHQVQAGPGGFFISARYYFFCCILFRLF</sequence>
<proteinExistence type="predicted"/>
<dbReference type="WBParaSite" id="SMUV_0000092001-mRNA-1">
    <property type="protein sequence ID" value="SMUV_0000092001-mRNA-1"/>
    <property type="gene ID" value="SMUV_0000092001"/>
</dbReference>
<evidence type="ECO:0000313" key="1">
    <source>
        <dbReference type="Proteomes" id="UP000046393"/>
    </source>
</evidence>
<dbReference type="Proteomes" id="UP000046393">
    <property type="component" value="Unplaced"/>
</dbReference>
<protein>
    <submittedName>
        <fullName evidence="2">Uncharacterized protein</fullName>
    </submittedName>
</protein>
<evidence type="ECO:0000313" key="2">
    <source>
        <dbReference type="WBParaSite" id="SMUV_0000092001-mRNA-1"/>
    </source>
</evidence>
<reference evidence="2" key="1">
    <citation type="submission" date="2017-02" db="UniProtKB">
        <authorList>
            <consortium name="WormBaseParasite"/>
        </authorList>
    </citation>
    <scope>IDENTIFICATION</scope>
</reference>
<accession>A0A0N5A9W2</accession>
<organism evidence="1 2">
    <name type="scientific">Syphacia muris</name>
    <dbReference type="NCBI Taxonomy" id="451379"/>
    <lineage>
        <taxon>Eukaryota</taxon>
        <taxon>Metazoa</taxon>
        <taxon>Ecdysozoa</taxon>
        <taxon>Nematoda</taxon>
        <taxon>Chromadorea</taxon>
        <taxon>Rhabditida</taxon>
        <taxon>Spirurina</taxon>
        <taxon>Oxyuridomorpha</taxon>
        <taxon>Oxyuroidea</taxon>
        <taxon>Oxyuridae</taxon>
        <taxon>Syphacia</taxon>
    </lineage>
</organism>
<keyword evidence="1" id="KW-1185">Reference proteome</keyword>
<name>A0A0N5A9W2_9BILA</name>
<dbReference type="AlphaFoldDB" id="A0A0N5A9W2"/>